<evidence type="ECO:0000313" key="2">
    <source>
        <dbReference type="EMBL" id="CAA7269554.1"/>
    </source>
</evidence>
<sequence length="297" mass="33655">MANTRLTQGLVQVWIQVDGKPVELYDVTHDQVKRETTCWIASEVGKKFAVWCMLTRKAHHDRLFSIHLDGYPAGERSCRKGLVNVPVERSYLRVSKSTVRPYSFGSLILTDGESGEGQSRDIGNIKVVASECTMRDHPLCPQPERYSKLPPIGVVNERSKKALQHQVEYGAAEQLPRSKSIYYNKLKNDELEIFIFRYRSLAMLQANGIAPLEPMPLTSQQVLPPPQPSSSTCKRKVSTIKQEEEINGEIAGREKELVLELEKIRAQKRARRDSAGRQTVKQEPPRFFVPGEVIDLT</sequence>
<dbReference type="EMBL" id="CACVBS010000079">
    <property type="protein sequence ID" value="CAA7269554.1"/>
    <property type="molecule type" value="Genomic_DNA"/>
</dbReference>
<evidence type="ECO:0000259" key="1">
    <source>
        <dbReference type="Pfam" id="PF25534"/>
    </source>
</evidence>
<name>A0A8S0W028_CYCAE</name>
<evidence type="ECO:0000313" key="3">
    <source>
        <dbReference type="Proteomes" id="UP000467700"/>
    </source>
</evidence>
<dbReference type="Pfam" id="PF25534">
    <property type="entry name" value="DUF7918"/>
    <property type="match status" value="1"/>
</dbReference>
<dbReference type="AlphaFoldDB" id="A0A8S0W028"/>
<comment type="caution">
    <text evidence="2">The sequence shown here is derived from an EMBL/GenBank/DDBJ whole genome shotgun (WGS) entry which is preliminary data.</text>
</comment>
<protein>
    <recommendedName>
        <fullName evidence="1">DUF7918 domain-containing protein</fullName>
    </recommendedName>
</protein>
<proteinExistence type="predicted"/>
<feature type="domain" description="DUF7918" evidence="1">
    <location>
        <begin position="11"/>
        <end position="211"/>
    </location>
</feature>
<dbReference type="Proteomes" id="UP000467700">
    <property type="component" value="Unassembled WGS sequence"/>
</dbReference>
<accession>A0A8S0W028</accession>
<dbReference type="OrthoDB" id="3364132at2759"/>
<keyword evidence="3" id="KW-1185">Reference proteome</keyword>
<dbReference type="PANTHER" id="PTHR36223">
    <property type="entry name" value="BETA-LACTAMASE-TYPE TRANSPEPTIDASE FOLD DOMAIN CONTAINING PROTEIN"/>
    <property type="match status" value="1"/>
</dbReference>
<dbReference type="InterPro" id="IPR057678">
    <property type="entry name" value="DUF7918"/>
</dbReference>
<gene>
    <name evidence="2" type="ORF">AAE3_LOCUS11692</name>
</gene>
<reference evidence="2 3" key="1">
    <citation type="submission" date="2020-01" db="EMBL/GenBank/DDBJ databases">
        <authorList>
            <person name="Gupta K D."/>
        </authorList>
    </citation>
    <scope>NUCLEOTIDE SEQUENCE [LARGE SCALE GENOMIC DNA]</scope>
</reference>
<dbReference type="PANTHER" id="PTHR36223:SF1">
    <property type="entry name" value="TRANSCRIPTION ELONGATION FACTOR EAF N-TERMINAL DOMAIN-CONTAINING PROTEIN"/>
    <property type="match status" value="1"/>
</dbReference>
<organism evidence="2 3">
    <name type="scientific">Cyclocybe aegerita</name>
    <name type="common">Black poplar mushroom</name>
    <name type="synonym">Agrocybe aegerita</name>
    <dbReference type="NCBI Taxonomy" id="1973307"/>
    <lineage>
        <taxon>Eukaryota</taxon>
        <taxon>Fungi</taxon>
        <taxon>Dikarya</taxon>
        <taxon>Basidiomycota</taxon>
        <taxon>Agaricomycotina</taxon>
        <taxon>Agaricomycetes</taxon>
        <taxon>Agaricomycetidae</taxon>
        <taxon>Agaricales</taxon>
        <taxon>Agaricineae</taxon>
        <taxon>Bolbitiaceae</taxon>
        <taxon>Cyclocybe</taxon>
    </lineage>
</organism>